<comment type="caution">
    <text evidence="14">The sequence shown here is derived from an EMBL/GenBank/DDBJ whole genome shotgun (WGS) entry which is preliminary data.</text>
</comment>
<dbReference type="SMART" id="SM00387">
    <property type="entry name" value="HATPase_c"/>
    <property type="match status" value="1"/>
</dbReference>
<evidence type="ECO:0000256" key="7">
    <source>
        <dbReference type="ARBA" id="ARBA00022777"/>
    </source>
</evidence>
<gene>
    <name evidence="14" type="ORF">HXK09_02160</name>
</gene>
<dbReference type="SUPFAM" id="SSF55874">
    <property type="entry name" value="ATPase domain of HSP90 chaperone/DNA topoisomerase II/histidine kinase"/>
    <property type="match status" value="1"/>
</dbReference>
<keyword evidence="9" id="KW-0902">Two-component regulatory system</keyword>
<evidence type="ECO:0000256" key="2">
    <source>
        <dbReference type="ARBA" id="ARBA00004236"/>
    </source>
</evidence>
<dbReference type="PANTHER" id="PTHR45436">
    <property type="entry name" value="SENSOR HISTIDINE KINASE YKOH"/>
    <property type="match status" value="1"/>
</dbReference>
<evidence type="ECO:0000256" key="8">
    <source>
        <dbReference type="ARBA" id="ARBA00022989"/>
    </source>
</evidence>
<dbReference type="PRINTS" id="PR00344">
    <property type="entry name" value="BCTRLSENSOR"/>
</dbReference>
<feature type="domain" description="HAMP" evidence="13">
    <location>
        <begin position="221"/>
        <end position="282"/>
    </location>
</feature>
<dbReference type="CDD" id="cd00075">
    <property type="entry name" value="HATPase"/>
    <property type="match status" value="1"/>
</dbReference>
<dbReference type="PROSITE" id="PS50885">
    <property type="entry name" value="HAMP"/>
    <property type="match status" value="1"/>
</dbReference>
<dbReference type="InterPro" id="IPR036097">
    <property type="entry name" value="HisK_dim/P_sf"/>
</dbReference>
<dbReference type="CDD" id="cd00082">
    <property type="entry name" value="HisKA"/>
    <property type="match status" value="1"/>
</dbReference>
<protein>
    <recommendedName>
        <fullName evidence="3">histidine kinase</fullName>
        <ecNumber evidence="3">2.7.13.3</ecNumber>
    </recommendedName>
</protein>
<keyword evidence="10" id="KW-0472">Membrane</keyword>
<dbReference type="InterPro" id="IPR036890">
    <property type="entry name" value="HATPase_C_sf"/>
</dbReference>
<dbReference type="GO" id="GO:0000155">
    <property type="term" value="F:phosphorelay sensor kinase activity"/>
    <property type="evidence" value="ECO:0007669"/>
    <property type="project" value="InterPro"/>
</dbReference>
<keyword evidence="4" id="KW-0597">Phosphoprotein</keyword>
<proteinExistence type="predicted"/>
<dbReference type="EC" id="2.7.13.3" evidence="3"/>
<dbReference type="InterPro" id="IPR004358">
    <property type="entry name" value="Sig_transdc_His_kin-like_C"/>
</dbReference>
<dbReference type="InterPro" id="IPR003661">
    <property type="entry name" value="HisK_dim/P_dom"/>
</dbReference>
<feature type="compositionally biased region" description="Acidic residues" evidence="11">
    <location>
        <begin position="61"/>
        <end position="80"/>
    </location>
</feature>
<dbReference type="SUPFAM" id="SSF47384">
    <property type="entry name" value="Homodimeric domain of signal transducing histidine kinase"/>
    <property type="match status" value="1"/>
</dbReference>
<accession>A0A929RPM3</accession>
<evidence type="ECO:0000313" key="14">
    <source>
        <dbReference type="EMBL" id="MBF0965969.1"/>
    </source>
</evidence>
<evidence type="ECO:0000313" key="15">
    <source>
        <dbReference type="Proteomes" id="UP000759246"/>
    </source>
</evidence>
<reference evidence="14" key="1">
    <citation type="submission" date="2020-04" db="EMBL/GenBank/DDBJ databases">
        <title>Deep metagenomics examines the oral microbiome during advanced dental caries in children, revealing novel taxa and co-occurrences with host molecules.</title>
        <authorList>
            <person name="Baker J.L."/>
            <person name="Morton J.T."/>
            <person name="Dinis M."/>
            <person name="Alvarez R."/>
            <person name="Tran N.C."/>
            <person name="Knight R."/>
            <person name="Edlund A."/>
        </authorList>
    </citation>
    <scope>NUCLEOTIDE SEQUENCE</scope>
    <source>
        <strain evidence="14">JCVI_30_bin.13</strain>
    </source>
</reference>
<evidence type="ECO:0000256" key="10">
    <source>
        <dbReference type="ARBA" id="ARBA00023136"/>
    </source>
</evidence>
<dbReference type="PANTHER" id="PTHR45436:SF5">
    <property type="entry name" value="SENSOR HISTIDINE KINASE TRCS"/>
    <property type="match status" value="1"/>
</dbReference>
<dbReference type="InterPro" id="IPR003594">
    <property type="entry name" value="HATPase_dom"/>
</dbReference>
<feature type="compositionally biased region" description="Gly residues" evidence="11">
    <location>
        <begin position="99"/>
        <end position="109"/>
    </location>
</feature>
<dbReference type="Gene3D" id="1.10.287.130">
    <property type="match status" value="1"/>
</dbReference>
<evidence type="ECO:0000259" key="12">
    <source>
        <dbReference type="PROSITE" id="PS50109"/>
    </source>
</evidence>
<dbReference type="Pfam" id="PF02518">
    <property type="entry name" value="HATPase_c"/>
    <property type="match status" value="1"/>
</dbReference>
<name>A0A929RPM3_9ACTO</name>
<dbReference type="FunFam" id="1.10.287.130:FF:000001">
    <property type="entry name" value="Two-component sensor histidine kinase"/>
    <property type="match status" value="1"/>
</dbReference>
<dbReference type="InterPro" id="IPR005467">
    <property type="entry name" value="His_kinase_dom"/>
</dbReference>
<evidence type="ECO:0000259" key="13">
    <source>
        <dbReference type="PROSITE" id="PS50885"/>
    </source>
</evidence>
<evidence type="ECO:0000256" key="6">
    <source>
        <dbReference type="ARBA" id="ARBA00022692"/>
    </source>
</evidence>
<dbReference type="SMART" id="SM00388">
    <property type="entry name" value="HisKA"/>
    <property type="match status" value="1"/>
</dbReference>
<evidence type="ECO:0000256" key="4">
    <source>
        <dbReference type="ARBA" id="ARBA00022553"/>
    </source>
</evidence>
<comment type="subcellular location">
    <subcellularLocation>
        <location evidence="2">Cell membrane</location>
    </subcellularLocation>
</comment>
<organism evidence="14 15">
    <name type="scientific">Actinomyces bouchesdurhonensis</name>
    <dbReference type="NCBI Taxonomy" id="1852361"/>
    <lineage>
        <taxon>Bacteria</taxon>
        <taxon>Bacillati</taxon>
        <taxon>Actinomycetota</taxon>
        <taxon>Actinomycetes</taxon>
        <taxon>Actinomycetales</taxon>
        <taxon>Actinomycetaceae</taxon>
        <taxon>Actinomyces</taxon>
    </lineage>
</organism>
<dbReference type="PROSITE" id="PS50109">
    <property type="entry name" value="HIS_KIN"/>
    <property type="match status" value="1"/>
</dbReference>
<keyword evidence="7 14" id="KW-0418">Kinase</keyword>
<evidence type="ECO:0000256" key="9">
    <source>
        <dbReference type="ARBA" id="ARBA00023012"/>
    </source>
</evidence>
<dbReference type="GO" id="GO:0005886">
    <property type="term" value="C:plasma membrane"/>
    <property type="evidence" value="ECO:0007669"/>
    <property type="project" value="UniProtKB-SubCell"/>
</dbReference>
<comment type="catalytic activity">
    <reaction evidence="1">
        <text>ATP + protein L-histidine = ADP + protein N-phospho-L-histidine.</text>
        <dbReference type="EC" id="2.7.13.3"/>
    </reaction>
</comment>
<keyword evidence="6" id="KW-0812">Transmembrane</keyword>
<evidence type="ECO:0000256" key="3">
    <source>
        <dbReference type="ARBA" id="ARBA00012438"/>
    </source>
</evidence>
<dbReference type="Proteomes" id="UP000759246">
    <property type="component" value="Unassembled WGS sequence"/>
</dbReference>
<dbReference type="EMBL" id="JABZGF010000029">
    <property type="protein sequence ID" value="MBF0965969.1"/>
    <property type="molecule type" value="Genomic_DNA"/>
</dbReference>
<dbReference type="AlphaFoldDB" id="A0A929RPM3"/>
<feature type="domain" description="Histidine kinase" evidence="12">
    <location>
        <begin position="297"/>
        <end position="534"/>
    </location>
</feature>
<feature type="region of interest" description="Disordered" evidence="11">
    <location>
        <begin position="56"/>
        <end position="109"/>
    </location>
</feature>
<evidence type="ECO:0000256" key="1">
    <source>
        <dbReference type="ARBA" id="ARBA00000085"/>
    </source>
</evidence>
<dbReference type="Gene3D" id="3.30.565.10">
    <property type="entry name" value="Histidine kinase-like ATPase, C-terminal domain"/>
    <property type="match status" value="1"/>
</dbReference>
<dbReference type="InterPro" id="IPR050428">
    <property type="entry name" value="TCS_sensor_his_kinase"/>
</dbReference>
<keyword evidence="8" id="KW-1133">Transmembrane helix</keyword>
<keyword evidence="5" id="KW-0808">Transferase</keyword>
<sequence>MTRRRPSLAGRLSRALAACVALALVVMVAASTLVMRSWMLANVDSELHRLADQASKHLDVDDAQEDGEDDEYGESDDDNDDAARPPAQPSGAPRPGGPVVPGGPTGPGFGGSGIAEGTLQYVSEDGEAVGAVVSNFSVTYLNGSALAILAAVPADGRSHTVRLQGMGAFRVTARVVEDKTVLVGVQSDSVDDVVIMLVAVEVGASLVIALAAGVVGRVWVRRELRPLSVVRAAAADIASRDLADESANLTRVGEDATDGPVEVADVAGALNSMLDAVEDGMERRARSEAKLRQFVADASHELRTPLASVQGYAQLARRDIDEASRTQALERISSEGARMASLVEEMLTLARLDGNRALKQEKINVIPLILDALSDAHVVAPDHAWELGEAADIPVLGDEAALRQILTNLLANARVHTPAGTRVVVSLTRSDDEAVAACVRARGCAKGQGKAEGAPASSMVAIRVADDGPGIPPEIRDRVFDRFVRGDSSRTRDGHGSSGLGMSIVESLARAMGGSVRLVDSEKGTVIEVMLPVA</sequence>
<evidence type="ECO:0000256" key="11">
    <source>
        <dbReference type="SAM" id="MobiDB-lite"/>
    </source>
</evidence>
<evidence type="ECO:0000256" key="5">
    <source>
        <dbReference type="ARBA" id="ARBA00022679"/>
    </source>
</evidence>
<dbReference type="InterPro" id="IPR003660">
    <property type="entry name" value="HAMP_dom"/>
</dbReference>
<dbReference type="Pfam" id="PF00512">
    <property type="entry name" value="HisKA"/>
    <property type="match status" value="1"/>
</dbReference>